<gene>
    <name evidence="1" type="ORF">AQUCO_00700168v1</name>
</gene>
<keyword evidence="2" id="KW-1185">Reference proteome</keyword>
<dbReference type="InParanoid" id="A0A2G5EIS3"/>
<dbReference type="Proteomes" id="UP000230069">
    <property type="component" value="Unassembled WGS sequence"/>
</dbReference>
<organism evidence="1 2">
    <name type="scientific">Aquilegia coerulea</name>
    <name type="common">Rocky mountain columbine</name>
    <dbReference type="NCBI Taxonomy" id="218851"/>
    <lineage>
        <taxon>Eukaryota</taxon>
        <taxon>Viridiplantae</taxon>
        <taxon>Streptophyta</taxon>
        <taxon>Embryophyta</taxon>
        <taxon>Tracheophyta</taxon>
        <taxon>Spermatophyta</taxon>
        <taxon>Magnoliopsida</taxon>
        <taxon>Ranunculales</taxon>
        <taxon>Ranunculaceae</taxon>
        <taxon>Thalictroideae</taxon>
        <taxon>Aquilegia</taxon>
    </lineage>
</organism>
<evidence type="ECO:0000313" key="1">
    <source>
        <dbReference type="EMBL" id="PIA55664.1"/>
    </source>
</evidence>
<dbReference type="EMBL" id="KZ305024">
    <property type="protein sequence ID" value="PIA55664.1"/>
    <property type="molecule type" value="Genomic_DNA"/>
</dbReference>
<evidence type="ECO:0000313" key="2">
    <source>
        <dbReference type="Proteomes" id="UP000230069"/>
    </source>
</evidence>
<proteinExistence type="predicted"/>
<dbReference type="AlphaFoldDB" id="A0A2G5EIS3"/>
<accession>A0A2G5EIS3</accession>
<protein>
    <submittedName>
        <fullName evidence="1">Uncharacterized protein</fullName>
    </submittedName>
</protein>
<sequence>MFYKRKCSLCFAKPRGLTSVSYELLFGCFKHCGTSYFSNISLVSNNPTSPDPKFIPNKSSHIFWVQGSFQSILFIVCYDL</sequence>
<name>A0A2G5EIS3_AQUCA</name>
<reference evidence="1 2" key="1">
    <citation type="submission" date="2017-09" db="EMBL/GenBank/DDBJ databases">
        <title>WGS assembly of Aquilegia coerulea Goldsmith.</title>
        <authorList>
            <person name="Hodges S."/>
            <person name="Kramer E."/>
            <person name="Nordborg M."/>
            <person name="Tomkins J."/>
            <person name="Borevitz J."/>
            <person name="Derieg N."/>
            <person name="Yan J."/>
            <person name="Mihaltcheva S."/>
            <person name="Hayes R.D."/>
            <person name="Rokhsar D."/>
        </authorList>
    </citation>
    <scope>NUCLEOTIDE SEQUENCE [LARGE SCALE GENOMIC DNA]</scope>
    <source>
        <strain evidence="2">cv. Goldsmith</strain>
    </source>
</reference>